<keyword evidence="6 12" id="KW-0863">Zinc-finger</keyword>
<dbReference type="Pfam" id="PF00098">
    <property type="entry name" value="zf-CCHC"/>
    <property type="match status" value="2"/>
</dbReference>
<keyword evidence="7 13" id="KW-0862">Zinc</keyword>
<keyword evidence="5" id="KW-0227">DNA damage</keyword>
<dbReference type="EMBL" id="PNBA02000020">
    <property type="protein sequence ID" value="KAG6389659.1"/>
    <property type="molecule type" value="Genomic_DNA"/>
</dbReference>
<evidence type="ECO:0000256" key="5">
    <source>
        <dbReference type="ARBA" id="ARBA00022763"/>
    </source>
</evidence>
<dbReference type="GO" id="GO:0043047">
    <property type="term" value="F:single-stranded telomeric DNA binding"/>
    <property type="evidence" value="ECO:0007669"/>
    <property type="project" value="TreeGrafter"/>
</dbReference>
<evidence type="ECO:0000256" key="12">
    <source>
        <dbReference type="PROSITE-ProRule" id="PRU00047"/>
    </source>
</evidence>
<gene>
    <name evidence="15" type="ORF">SASPL_151131</name>
</gene>
<keyword evidence="3 13" id="KW-0235">DNA replication</keyword>
<dbReference type="GO" id="GO:0006289">
    <property type="term" value="P:nucleotide-excision repair"/>
    <property type="evidence" value="ECO:0007669"/>
    <property type="project" value="TreeGrafter"/>
</dbReference>
<comment type="subunit">
    <text evidence="13">Heterotrimer of RPA1, RPA2 and RPA3 (canonical replication protein A complex).</text>
</comment>
<feature type="domain" description="CCHC-type" evidence="14">
    <location>
        <begin position="835"/>
        <end position="850"/>
    </location>
</feature>
<dbReference type="GO" id="GO:0005662">
    <property type="term" value="C:DNA replication factor A complex"/>
    <property type="evidence" value="ECO:0007669"/>
    <property type="project" value="TreeGrafter"/>
</dbReference>
<dbReference type="Pfam" id="PF08646">
    <property type="entry name" value="Rep_fac-A_C"/>
    <property type="match status" value="1"/>
</dbReference>
<evidence type="ECO:0000256" key="10">
    <source>
        <dbReference type="ARBA" id="ARBA00023204"/>
    </source>
</evidence>
<evidence type="ECO:0000256" key="7">
    <source>
        <dbReference type="ARBA" id="ARBA00022833"/>
    </source>
</evidence>
<dbReference type="GO" id="GO:0003684">
    <property type="term" value="F:damaged DNA binding"/>
    <property type="evidence" value="ECO:0007669"/>
    <property type="project" value="TreeGrafter"/>
</dbReference>
<dbReference type="GO" id="GO:0007140">
    <property type="term" value="P:male meiotic nuclear division"/>
    <property type="evidence" value="ECO:0007669"/>
    <property type="project" value="UniProtKB-ARBA"/>
</dbReference>
<dbReference type="SUPFAM" id="SSF50249">
    <property type="entry name" value="Nucleic acid-binding proteins"/>
    <property type="match status" value="4"/>
</dbReference>
<dbReference type="OrthoDB" id="1751331at2759"/>
<dbReference type="InterPro" id="IPR047192">
    <property type="entry name" value="Euk_RPA1_DBD_C"/>
</dbReference>
<dbReference type="Gene3D" id="2.40.50.140">
    <property type="entry name" value="Nucleic acid-binding proteins"/>
    <property type="match status" value="4"/>
</dbReference>
<dbReference type="Proteomes" id="UP000298416">
    <property type="component" value="Unassembled WGS sequence"/>
</dbReference>
<evidence type="ECO:0000256" key="6">
    <source>
        <dbReference type="ARBA" id="ARBA00022771"/>
    </source>
</evidence>
<dbReference type="Pfam" id="PF04057">
    <property type="entry name" value="Rep-A_N"/>
    <property type="match status" value="1"/>
</dbReference>
<evidence type="ECO:0000256" key="8">
    <source>
        <dbReference type="ARBA" id="ARBA00023125"/>
    </source>
</evidence>
<keyword evidence="9" id="KW-0233">DNA recombination</keyword>
<evidence type="ECO:0000256" key="3">
    <source>
        <dbReference type="ARBA" id="ARBA00022705"/>
    </source>
</evidence>
<dbReference type="InterPro" id="IPR007199">
    <property type="entry name" value="Rep_factor-A_N"/>
</dbReference>
<dbReference type="Gene3D" id="4.10.60.10">
    <property type="entry name" value="Zinc finger, CCHC-type"/>
    <property type="match status" value="2"/>
</dbReference>
<proteinExistence type="inferred from homology"/>
<organism evidence="15">
    <name type="scientific">Salvia splendens</name>
    <name type="common">Scarlet sage</name>
    <dbReference type="NCBI Taxonomy" id="180675"/>
    <lineage>
        <taxon>Eukaryota</taxon>
        <taxon>Viridiplantae</taxon>
        <taxon>Streptophyta</taxon>
        <taxon>Embryophyta</taxon>
        <taxon>Tracheophyta</taxon>
        <taxon>Spermatophyta</taxon>
        <taxon>Magnoliopsida</taxon>
        <taxon>eudicotyledons</taxon>
        <taxon>Gunneridae</taxon>
        <taxon>Pentapetalae</taxon>
        <taxon>asterids</taxon>
        <taxon>lamiids</taxon>
        <taxon>Lamiales</taxon>
        <taxon>Lamiaceae</taxon>
        <taxon>Nepetoideae</taxon>
        <taxon>Mentheae</taxon>
        <taxon>Salviinae</taxon>
        <taxon>Salvia</taxon>
        <taxon>Salvia subgen. Calosphace</taxon>
        <taxon>core Calosphace</taxon>
    </lineage>
</organism>
<evidence type="ECO:0000256" key="11">
    <source>
        <dbReference type="ARBA" id="ARBA00023242"/>
    </source>
</evidence>
<evidence type="ECO:0000256" key="1">
    <source>
        <dbReference type="ARBA" id="ARBA00004123"/>
    </source>
</evidence>
<evidence type="ECO:0000256" key="9">
    <source>
        <dbReference type="ARBA" id="ARBA00023172"/>
    </source>
</evidence>
<dbReference type="GO" id="GO:0008270">
    <property type="term" value="F:zinc ion binding"/>
    <property type="evidence" value="ECO:0007669"/>
    <property type="project" value="UniProtKB-KW"/>
</dbReference>
<comment type="caution">
    <text evidence="15">The sequence shown here is derived from an EMBL/GenBank/DDBJ whole genome shotgun (WGS) entry which is preliminary data.</text>
</comment>
<dbReference type="Pfam" id="PF16900">
    <property type="entry name" value="REPA_OB_2"/>
    <property type="match status" value="1"/>
</dbReference>
<feature type="domain" description="CCHC-type" evidence="14">
    <location>
        <begin position="785"/>
        <end position="800"/>
    </location>
</feature>
<comment type="similarity">
    <text evidence="2 13">Belongs to the replication factor A protein 1 family.</text>
</comment>
<evidence type="ECO:0000313" key="15">
    <source>
        <dbReference type="EMBL" id="KAG6389659.1"/>
    </source>
</evidence>
<dbReference type="InterPro" id="IPR004365">
    <property type="entry name" value="NA-bd_OB_tRNA"/>
</dbReference>
<keyword evidence="10" id="KW-0234">DNA repair</keyword>
<evidence type="ECO:0000256" key="13">
    <source>
        <dbReference type="RuleBase" id="RU364130"/>
    </source>
</evidence>
<dbReference type="PROSITE" id="PS50158">
    <property type="entry name" value="ZF_CCHC"/>
    <property type="match status" value="3"/>
</dbReference>
<dbReference type="InterPro" id="IPR001878">
    <property type="entry name" value="Znf_CCHC"/>
</dbReference>
<keyword evidence="11 13" id="KW-0539">Nucleus</keyword>
<dbReference type="InterPro" id="IPR012340">
    <property type="entry name" value="NA-bd_OB-fold"/>
</dbReference>
<dbReference type="InterPro" id="IPR004591">
    <property type="entry name" value="Rfa1"/>
</dbReference>
<comment type="function">
    <text evidence="13">Component of the replication protein A complex (RPA) required for DNA recombination, repair and replication. The activity of RPA is mediated by single-stranded DNA binding and protein interactions. Probably involved in repair of double-strand DNA breaks (DSBs) induced by genotoxic stresses.</text>
</comment>
<keyword evidence="4 13" id="KW-0479">Metal-binding</keyword>
<dbReference type="InterPro" id="IPR031657">
    <property type="entry name" value="REPA_OB_2"/>
</dbReference>
<comment type="subcellular location">
    <subcellularLocation>
        <location evidence="1 13">Nucleus</location>
    </subcellularLocation>
</comment>
<dbReference type="FunFam" id="2.40.50.140:FF:000041">
    <property type="entry name" value="Replication protein A subunit"/>
    <property type="match status" value="1"/>
</dbReference>
<dbReference type="CDD" id="cd04475">
    <property type="entry name" value="RPA1_DBD_B"/>
    <property type="match status" value="1"/>
</dbReference>
<evidence type="ECO:0000256" key="2">
    <source>
        <dbReference type="ARBA" id="ARBA00005690"/>
    </source>
</evidence>
<dbReference type="SUPFAM" id="SSF57756">
    <property type="entry name" value="Retrovirus zinc finger-like domains"/>
    <property type="match status" value="1"/>
</dbReference>
<accession>A0A8X8W880</accession>
<dbReference type="CDD" id="cd04477">
    <property type="entry name" value="RPA1N"/>
    <property type="match status" value="1"/>
</dbReference>
<dbReference type="CDD" id="cd04476">
    <property type="entry name" value="RPA1_DBD_C"/>
    <property type="match status" value="1"/>
</dbReference>
<dbReference type="AlphaFoldDB" id="A0A8X8W880"/>
<dbReference type="GO" id="GO:0000724">
    <property type="term" value="P:double-strand break repair via homologous recombination"/>
    <property type="evidence" value="ECO:0007669"/>
    <property type="project" value="TreeGrafter"/>
</dbReference>
<dbReference type="NCBIfam" id="TIGR00617">
    <property type="entry name" value="rpa1"/>
    <property type="match status" value="1"/>
</dbReference>
<dbReference type="FunFam" id="2.40.50.140:FF:000117">
    <property type="entry name" value="Replication protein A subunit"/>
    <property type="match status" value="1"/>
</dbReference>
<dbReference type="SMART" id="SM00343">
    <property type="entry name" value="ZnF_C2HC"/>
    <property type="match status" value="3"/>
</dbReference>
<dbReference type="PANTHER" id="PTHR23273">
    <property type="entry name" value="REPLICATION FACTOR A 1, RFA1"/>
    <property type="match status" value="1"/>
</dbReference>
<dbReference type="InterPro" id="IPR013955">
    <property type="entry name" value="Rep_factor-A_C"/>
</dbReference>
<reference evidence="15" key="2">
    <citation type="submission" date="2020-08" db="EMBL/GenBank/DDBJ databases">
        <title>Plant Genome Project.</title>
        <authorList>
            <person name="Zhang R.-G."/>
        </authorList>
    </citation>
    <scope>NUCLEOTIDE SEQUENCE</scope>
    <source>
        <strain evidence="15">Huo1</strain>
        <tissue evidence="15">Leaf</tissue>
    </source>
</reference>
<keyword evidence="8 13" id="KW-0238">DNA-binding</keyword>
<name>A0A8X8W880_SALSN</name>
<keyword evidence="16" id="KW-1185">Reference proteome</keyword>
<feature type="domain" description="CCHC-type" evidence="14">
    <location>
        <begin position="867"/>
        <end position="881"/>
    </location>
</feature>
<dbReference type="Pfam" id="PF01336">
    <property type="entry name" value="tRNA_anti-codon"/>
    <property type="match status" value="1"/>
</dbReference>
<protein>
    <recommendedName>
        <fullName evidence="13">Replication protein A subunit</fullName>
    </recommendedName>
</protein>
<dbReference type="FunFam" id="2.40.50.140:FF:000090">
    <property type="entry name" value="Replication protein A subunit"/>
    <property type="match status" value="1"/>
</dbReference>
<dbReference type="GO" id="GO:0007004">
    <property type="term" value="P:telomere maintenance via telomerase"/>
    <property type="evidence" value="ECO:0007669"/>
    <property type="project" value="TreeGrafter"/>
</dbReference>
<evidence type="ECO:0000259" key="14">
    <source>
        <dbReference type="PROSITE" id="PS50158"/>
    </source>
</evidence>
<dbReference type="GO" id="GO:0006260">
    <property type="term" value="P:DNA replication"/>
    <property type="evidence" value="ECO:0007669"/>
    <property type="project" value="UniProtKB-KW"/>
</dbReference>
<sequence length="910" mass="98630">MDSVKLTQGAIAFMTSDAADADKSNFKPVLQVVSVRLVNTQNQTAERYRVLLSDGDFTQQGMLATQRNELVKSNYLQNGSVVRLTQFVCNVVQNRKIIIIIDLDVIVGKCDQIGQPNQYPVNGDGPVPAPGPAVTRPFAPSQLMNQPAFPAESSFSISSPMPPVGAGPAGAQFQQSGEEYNAGTHSYGSSFPSNMNPGRYSPPNAAQVFPRPEPGSAYPKPDAGPGIPRAQFNNYACPPSSLHQQPSPIYSNRGPIAKNEAPSRIIPIAALNPYQGRWTIKARVTAKSELRLYSNPRGDGKVFSFDLLDSDGGEIRVTCFNAVADQFYQQIEPGRVYLISKGTLKPAQKAFNHLRNDHEIMLDSTSTVQPCHEDDRAIPKQQFHFRPISDIEGLDNNSILDLIAIVSSINPPSSIMRKNGTETQKRTLQLKDMSGRSVELTLWGNFCNAEGQKLQSMCDSGLFPVLAVKSGRVNDFNGKSVGTISSTQLFIEPDFPEVQKLKTWFDSNGKDTPAISLSKESGPARVDVRKTISQIKDEKLGTSEKPDWITVSASIVFIKVDNFCYTACPVMIGDRQCNKKVTNNGDGKWRCERCDQSVDECDYRYILQMQIQDHTGLTYVTAFQETGEEIMGRSAKELYYMKYEEQDDDKFSELVHDVLFTKFIFKLKVKEEVFSDEQRVKSTVVRADKVNYPTETKYLLDLVSKLKDDDLGSLPPKSEGMSAVSGLTSGGFGGSRQPETVAAMNYSGVTSNVARDGGASMSQYGNQYGGSRYPSTGSTGMYTSCGSCGGSGHSSANCPSLMTGAGQSYGTGPTGFSNRATPGAGGGGGGASGDCFKCHQPGHWAKDCPNVGNVPPAYGGNNANPDCFKCHQPGHWAKDCPGVSNVRPAYGSNNANSGRYGMASKQYVGG</sequence>
<dbReference type="CDD" id="cd04474">
    <property type="entry name" value="RPA1_DBD_A"/>
    <property type="match status" value="1"/>
</dbReference>
<evidence type="ECO:0000313" key="16">
    <source>
        <dbReference type="Proteomes" id="UP000298416"/>
    </source>
</evidence>
<evidence type="ECO:0000256" key="4">
    <source>
        <dbReference type="ARBA" id="ARBA00022723"/>
    </source>
</evidence>
<dbReference type="FunFam" id="2.40.50.140:FF:000064">
    <property type="entry name" value="Replication protein A subunit"/>
    <property type="match status" value="1"/>
</dbReference>
<dbReference type="PANTHER" id="PTHR23273:SF4">
    <property type="entry name" value="REPLICATION PROTEIN A OB DOMAIN-CONTAINING PROTEIN"/>
    <property type="match status" value="1"/>
</dbReference>
<reference evidence="15" key="1">
    <citation type="submission" date="2018-01" db="EMBL/GenBank/DDBJ databases">
        <authorList>
            <person name="Mao J.F."/>
        </authorList>
    </citation>
    <scope>NUCLEOTIDE SEQUENCE</scope>
    <source>
        <strain evidence="15">Huo1</strain>
        <tissue evidence="15">Leaf</tissue>
    </source>
</reference>
<dbReference type="InterPro" id="IPR036875">
    <property type="entry name" value="Znf_CCHC_sf"/>
</dbReference>